<evidence type="ECO:0000256" key="4">
    <source>
        <dbReference type="RuleBase" id="RU364068"/>
    </source>
</evidence>
<keyword evidence="3 4" id="KW-0378">Hydrolase</keyword>
<keyword evidence="6" id="KW-1185">Reference proteome</keyword>
<dbReference type="InterPro" id="IPR033942">
    <property type="entry name" value="IMPase"/>
</dbReference>
<dbReference type="InterPro" id="IPR022337">
    <property type="entry name" value="Inositol_monophosphatase_SuhB"/>
</dbReference>
<sequence>MNKENQSKIIELVRQTKPLIFQEMTHEKVTEKGAADYVTNVDVAVQKYLKEALGNEFPDIALIAEEKENLGMDPDKSYWILDPIDGTTNLIRDYHLSAVSLGLYENGEITFGVVYNPFTEELFYGAKGEGAYLNGAPIQVSDQPEFKDAVVSFGSSPYEKNRAKELFPIFYNIFMNCADFRRTGSAALDICYVACGRQHAYLEQNLKPWDYSGASIILREAGGTITDWGNKELPYLANSDILACVPQFRKILLKLINV</sequence>
<keyword evidence="4" id="KW-0460">Magnesium</keyword>
<comment type="similarity">
    <text evidence="4">Belongs to the inositol monophosphatase superfamily.</text>
</comment>
<evidence type="ECO:0000256" key="1">
    <source>
        <dbReference type="ARBA" id="ARBA00001033"/>
    </source>
</evidence>
<keyword evidence="4" id="KW-0479">Metal-binding</keyword>
<dbReference type="PANTHER" id="PTHR20854:SF4">
    <property type="entry name" value="INOSITOL-1-MONOPHOSPHATASE-RELATED"/>
    <property type="match status" value="1"/>
</dbReference>
<dbReference type="PRINTS" id="PR01959">
    <property type="entry name" value="SBIMPHPHTASE"/>
</dbReference>
<dbReference type="Gene3D" id="3.30.540.10">
    <property type="entry name" value="Fructose-1,6-Bisphosphatase, subunit A, domain 1"/>
    <property type="match status" value="1"/>
</dbReference>
<comment type="cofactor">
    <cofactor evidence="2 4">
        <name>Mg(2+)</name>
        <dbReference type="ChEBI" id="CHEBI:18420"/>
    </cofactor>
</comment>
<evidence type="ECO:0000313" key="6">
    <source>
        <dbReference type="Proteomes" id="UP001644719"/>
    </source>
</evidence>
<name>A0ABX2H717_9FIRM</name>
<dbReference type="CDD" id="cd01639">
    <property type="entry name" value="IMPase"/>
    <property type="match status" value="1"/>
</dbReference>
<gene>
    <name evidence="5" type="ORF">G5B17_08090</name>
</gene>
<comment type="catalytic activity">
    <reaction evidence="1 4">
        <text>a myo-inositol phosphate + H2O = myo-inositol + phosphate</text>
        <dbReference type="Rhea" id="RHEA:24056"/>
        <dbReference type="ChEBI" id="CHEBI:15377"/>
        <dbReference type="ChEBI" id="CHEBI:17268"/>
        <dbReference type="ChEBI" id="CHEBI:43474"/>
        <dbReference type="ChEBI" id="CHEBI:84139"/>
        <dbReference type="EC" id="3.1.3.25"/>
    </reaction>
</comment>
<protein>
    <recommendedName>
        <fullName evidence="4">Inositol-1-monophosphatase</fullName>
        <ecNumber evidence="4">3.1.3.25</ecNumber>
    </recommendedName>
</protein>
<dbReference type="Pfam" id="PF00459">
    <property type="entry name" value="Inositol_P"/>
    <property type="match status" value="1"/>
</dbReference>
<dbReference type="Proteomes" id="UP001644719">
    <property type="component" value="Unassembled WGS sequence"/>
</dbReference>
<evidence type="ECO:0000256" key="3">
    <source>
        <dbReference type="ARBA" id="ARBA00022801"/>
    </source>
</evidence>
<reference evidence="5 6" key="1">
    <citation type="journal article" date="2020" name="Cell Host Microbe">
        <title>Functional and Genomic Variation between Human-Derived Isolates of Lachnospiraceae Reveals Inter- and Intra-Species Diversity.</title>
        <authorList>
            <person name="Sorbara M.T."/>
            <person name="Littmann E.R."/>
            <person name="Fontana E."/>
            <person name="Moody T.U."/>
            <person name="Kohout C.E."/>
            <person name="Gjonbalaj M."/>
            <person name="Eaton V."/>
            <person name="Seok R."/>
            <person name="Leiner I.M."/>
            <person name="Pamer E.G."/>
        </authorList>
    </citation>
    <scope>NUCLEOTIDE SEQUENCE [LARGE SCALE GENOMIC DNA]</scope>
    <source>
        <strain evidence="5 6">MSK.17.74</strain>
    </source>
</reference>
<dbReference type="RefSeq" id="WP_173769682.1">
    <property type="nucleotide sequence ID" value="NZ_JAAITS010000018.1"/>
</dbReference>
<comment type="caution">
    <text evidence="5">The sequence shown here is derived from an EMBL/GenBank/DDBJ whole genome shotgun (WGS) entry which is preliminary data.</text>
</comment>
<dbReference type="PRINTS" id="PR00377">
    <property type="entry name" value="IMPHPHTASES"/>
</dbReference>
<dbReference type="PANTHER" id="PTHR20854">
    <property type="entry name" value="INOSITOL MONOPHOSPHATASE"/>
    <property type="match status" value="1"/>
</dbReference>
<proteinExistence type="inferred from homology"/>
<dbReference type="EC" id="3.1.3.25" evidence="4"/>
<organism evidence="5 6">
    <name type="scientific">Blautia faecis</name>
    <dbReference type="NCBI Taxonomy" id="871665"/>
    <lineage>
        <taxon>Bacteria</taxon>
        <taxon>Bacillati</taxon>
        <taxon>Bacillota</taxon>
        <taxon>Clostridia</taxon>
        <taxon>Lachnospirales</taxon>
        <taxon>Lachnospiraceae</taxon>
        <taxon>Blautia</taxon>
    </lineage>
</organism>
<dbReference type="EMBL" id="JAAITS010000018">
    <property type="protein sequence ID" value="NSG85393.1"/>
    <property type="molecule type" value="Genomic_DNA"/>
</dbReference>
<accession>A0ABX2H717</accession>
<evidence type="ECO:0000256" key="2">
    <source>
        <dbReference type="ARBA" id="ARBA00001946"/>
    </source>
</evidence>
<dbReference type="SUPFAM" id="SSF56655">
    <property type="entry name" value="Carbohydrate phosphatase"/>
    <property type="match status" value="1"/>
</dbReference>
<dbReference type="InterPro" id="IPR000760">
    <property type="entry name" value="Inositol_monophosphatase-like"/>
</dbReference>
<evidence type="ECO:0000313" key="5">
    <source>
        <dbReference type="EMBL" id="NSG85393.1"/>
    </source>
</evidence>
<dbReference type="Gene3D" id="3.40.190.80">
    <property type="match status" value="1"/>
</dbReference>